<dbReference type="SUPFAM" id="SSF52091">
    <property type="entry name" value="SpoIIaa-like"/>
    <property type="match status" value="1"/>
</dbReference>
<dbReference type="EMBL" id="LAZR01000014">
    <property type="protein sequence ID" value="KKO06769.1"/>
    <property type="molecule type" value="Genomic_DNA"/>
</dbReference>
<dbReference type="InterPro" id="IPR002645">
    <property type="entry name" value="STAS_dom"/>
</dbReference>
<comment type="caution">
    <text evidence="3">The sequence shown here is derived from an EMBL/GenBank/DDBJ whole genome shotgun (WGS) entry which is preliminary data.</text>
</comment>
<evidence type="ECO:0000256" key="1">
    <source>
        <dbReference type="SAM" id="MobiDB-lite"/>
    </source>
</evidence>
<feature type="region of interest" description="Disordered" evidence="1">
    <location>
        <begin position="1"/>
        <end position="23"/>
    </location>
</feature>
<dbReference type="PANTHER" id="PTHR33745">
    <property type="entry name" value="RSBT ANTAGONIST PROTEIN RSBS-RELATED"/>
    <property type="match status" value="1"/>
</dbReference>
<feature type="domain" description="STAS" evidence="2">
    <location>
        <begin position="32"/>
        <end position="142"/>
    </location>
</feature>
<dbReference type="InterPro" id="IPR036513">
    <property type="entry name" value="STAS_dom_sf"/>
</dbReference>
<dbReference type="AlphaFoldDB" id="A0A0F9YQ52"/>
<accession>A0A0F9YQ52</accession>
<gene>
    <name evidence="3" type="ORF">LCGC14_0059520</name>
</gene>
<name>A0A0F9YQ52_9ZZZZ</name>
<reference evidence="3" key="1">
    <citation type="journal article" date="2015" name="Nature">
        <title>Complex archaea that bridge the gap between prokaryotes and eukaryotes.</title>
        <authorList>
            <person name="Spang A."/>
            <person name="Saw J.H."/>
            <person name="Jorgensen S.L."/>
            <person name="Zaremba-Niedzwiedzka K."/>
            <person name="Martijn J."/>
            <person name="Lind A.E."/>
            <person name="van Eijk R."/>
            <person name="Schleper C."/>
            <person name="Guy L."/>
            <person name="Ettema T.J."/>
        </authorList>
    </citation>
    <scope>NUCLEOTIDE SEQUENCE</scope>
</reference>
<dbReference type="Pfam" id="PF01740">
    <property type="entry name" value="STAS"/>
    <property type="match status" value="1"/>
</dbReference>
<dbReference type="CDD" id="cd07041">
    <property type="entry name" value="STAS_RsbR_RsbS_like"/>
    <property type="match status" value="1"/>
</dbReference>
<protein>
    <recommendedName>
        <fullName evidence="2">STAS domain-containing protein</fullName>
    </recommendedName>
</protein>
<evidence type="ECO:0000259" key="2">
    <source>
        <dbReference type="PROSITE" id="PS50801"/>
    </source>
</evidence>
<evidence type="ECO:0000313" key="3">
    <source>
        <dbReference type="EMBL" id="KKO06769.1"/>
    </source>
</evidence>
<dbReference type="PANTHER" id="PTHR33745:SF1">
    <property type="entry name" value="RSBT ANTAGONIST PROTEIN RSBS"/>
    <property type="match status" value="1"/>
</dbReference>
<dbReference type="InterPro" id="IPR051932">
    <property type="entry name" value="Bact_StressResp_Reg"/>
</dbReference>
<sequence>MATKLSTDEELTAGVPSSGASQPELQHVRTLSRYAMHITNDCLVVTLPTDLDSEVTRELSALLNLVDRHRHRGLVIDLSLMDILPSKLASLLEQLSRASSLLNAPTVICGIKPGLASALALLGIRFDGVRKARNMDHALAELTQLRSANVAVRSGY</sequence>
<organism evidence="3">
    <name type="scientific">marine sediment metagenome</name>
    <dbReference type="NCBI Taxonomy" id="412755"/>
    <lineage>
        <taxon>unclassified sequences</taxon>
        <taxon>metagenomes</taxon>
        <taxon>ecological metagenomes</taxon>
    </lineage>
</organism>
<dbReference type="Gene3D" id="3.30.750.24">
    <property type="entry name" value="STAS domain"/>
    <property type="match status" value="1"/>
</dbReference>
<proteinExistence type="predicted"/>
<dbReference type="PROSITE" id="PS50801">
    <property type="entry name" value="STAS"/>
    <property type="match status" value="1"/>
</dbReference>